<sequence>MHLTDLTFSEWDDTLPETGFGPFHTSDSLRVIDEHTAGDLYLFGGYRGEQPVGLMPLFLRDQPFVTGALSPPPGFGIHRMGPILMPTSPKRRKQEKINRTFIEGILSVLDIDRSLLLFRLSCDTTYADPRPFRWAGFDVDFRFTYRLDLESTTPDTVLKSFSKSLRREIQDGEDLDHSITIQGVDGLRKVYDATRERYEEQGIGFPMSWEFMRDLIGSLDDRARVYVAETPDGEFLSGIIALYSNDTCYFWKGGTTASYENVSVNSLLHWRVIEDILTDPELDDITQYDMYSANNERITKYKSKYGGDLVPYYIVESASPTMSLAKKAYAKLTY</sequence>
<dbReference type="Pfam" id="PF13480">
    <property type="entry name" value="Acetyltransf_6"/>
    <property type="match status" value="1"/>
</dbReference>
<dbReference type="InterPro" id="IPR038740">
    <property type="entry name" value="BioF2-like_GNAT_dom"/>
</dbReference>
<evidence type="ECO:0000313" key="2">
    <source>
        <dbReference type="EMBL" id="ELY67297.1"/>
    </source>
</evidence>
<dbReference type="PANTHER" id="PTHR36174:SF1">
    <property type="entry name" value="LIPID II:GLYCINE GLYCYLTRANSFERASE"/>
    <property type="match status" value="1"/>
</dbReference>
<dbReference type="Gene3D" id="3.40.630.30">
    <property type="match status" value="1"/>
</dbReference>
<name>L9Y0P9_9EURY</name>
<comment type="caution">
    <text evidence="2">The sequence shown here is derived from an EMBL/GenBank/DDBJ whole genome shotgun (WGS) entry which is preliminary data.</text>
</comment>
<gene>
    <name evidence="2" type="ORF">C489_11058</name>
</gene>
<evidence type="ECO:0000313" key="3">
    <source>
        <dbReference type="Proteomes" id="UP000011632"/>
    </source>
</evidence>
<dbReference type="STRING" id="1227496.C489_11058"/>
<reference evidence="2 3" key="1">
    <citation type="journal article" date="2014" name="PLoS Genet.">
        <title>Phylogenetically driven sequencing of extremely halophilic archaea reveals strategies for static and dynamic osmo-response.</title>
        <authorList>
            <person name="Becker E.A."/>
            <person name="Seitzer P.M."/>
            <person name="Tritt A."/>
            <person name="Larsen D."/>
            <person name="Krusor M."/>
            <person name="Yao A.I."/>
            <person name="Wu D."/>
            <person name="Madern D."/>
            <person name="Eisen J.A."/>
            <person name="Darling A.E."/>
            <person name="Facciotti M.T."/>
        </authorList>
    </citation>
    <scope>NUCLEOTIDE SEQUENCE [LARGE SCALE GENOMIC DNA]</scope>
    <source>
        <strain evidence="2 3">JCM 10478</strain>
    </source>
</reference>
<dbReference type="OrthoDB" id="140543at2157"/>
<dbReference type="InterPro" id="IPR050644">
    <property type="entry name" value="PG_Glycine_Bridge_Synth"/>
</dbReference>
<keyword evidence="3" id="KW-1185">Reference proteome</keyword>
<protein>
    <recommendedName>
        <fullName evidence="1">BioF2-like acetyltransferase domain-containing protein</fullName>
    </recommendedName>
</protein>
<dbReference type="Proteomes" id="UP000011632">
    <property type="component" value="Unassembled WGS sequence"/>
</dbReference>
<feature type="domain" description="BioF2-like acetyltransferase" evidence="1">
    <location>
        <begin position="160"/>
        <end position="295"/>
    </location>
</feature>
<proteinExistence type="predicted"/>
<dbReference type="RefSeq" id="WP_006431291.1">
    <property type="nucleotide sequence ID" value="NZ_AOID01000030.1"/>
</dbReference>
<dbReference type="EMBL" id="AOID01000030">
    <property type="protein sequence ID" value="ELY67297.1"/>
    <property type="molecule type" value="Genomic_DNA"/>
</dbReference>
<dbReference type="SUPFAM" id="SSF55729">
    <property type="entry name" value="Acyl-CoA N-acyltransferases (Nat)"/>
    <property type="match status" value="1"/>
</dbReference>
<dbReference type="PATRIC" id="fig|1227496.3.peg.2237"/>
<dbReference type="AlphaFoldDB" id="L9Y0P9"/>
<accession>L9Y0P9</accession>
<evidence type="ECO:0000259" key="1">
    <source>
        <dbReference type="Pfam" id="PF13480"/>
    </source>
</evidence>
<dbReference type="PANTHER" id="PTHR36174">
    <property type="entry name" value="LIPID II:GLYCINE GLYCYLTRANSFERASE"/>
    <property type="match status" value="1"/>
</dbReference>
<dbReference type="InterPro" id="IPR016181">
    <property type="entry name" value="Acyl_CoA_acyltransferase"/>
</dbReference>
<organism evidence="2 3">
    <name type="scientific">Natrinema versiforme JCM 10478</name>
    <dbReference type="NCBI Taxonomy" id="1227496"/>
    <lineage>
        <taxon>Archaea</taxon>
        <taxon>Methanobacteriati</taxon>
        <taxon>Methanobacteriota</taxon>
        <taxon>Stenosarchaea group</taxon>
        <taxon>Halobacteria</taxon>
        <taxon>Halobacteriales</taxon>
        <taxon>Natrialbaceae</taxon>
        <taxon>Natrinema</taxon>
    </lineage>
</organism>